<evidence type="ECO:0000256" key="9">
    <source>
        <dbReference type="ARBA" id="ARBA00061644"/>
    </source>
</evidence>
<dbReference type="Pfam" id="PF00005">
    <property type="entry name" value="ABC_tran"/>
    <property type="match status" value="1"/>
</dbReference>
<dbReference type="Proteomes" id="UP000469215">
    <property type="component" value="Unassembled WGS sequence"/>
</dbReference>
<comment type="function">
    <text evidence="8">ABC transporter involved in fatty acid import. Transmembrane domains (TMD) form a pore in the membrane and the ATP-binding domain (NBD) is responsible for energy generation.</text>
</comment>
<evidence type="ECO:0000256" key="6">
    <source>
        <dbReference type="ARBA" id="ARBA00022989"/>
    </source>
</evidence>
<feature type="transmembrane region" description="Helical" evidence="12">
    <location>
        <begin position="32"/>
        <end position="53"/>
    </location>
</feature>
<evidence type="ECO:0000313" key="15">
    <source>
        <dbReference type="EMBL" id="MYM19162.1"/>
    </source>
</evidence>
<evidence type="ECO:0000256" key="10">
    <source>
        <dbReference type="ARBA" id="ARBA00071747"/>
    </source>
</evidence>
<dbReference type="PROSITE" id="PS50929">
    <property type="entry name" value="ABC_TM1F"/>
    <property type="match status" value="1"/>
</dbReference>
<evidence type="ECO:0000256" key="12">
    <source>
        <dbReference type="SAM" id="Phobius"/>
    </source>
</evidence>
<feature type="transmembrane region" description="Helical" evidence="12">
    <location>
        <begin position="192"/>
        <end position="209"/>
    </location>
</feature>
<comment type="caution">
    <text evidence="15">The sequence shown here is derived from an EMBL/GenBank/DDBJ whole genome shotgun (WGS) entry which is preliminary data.</text>
</comment>
<dbReference type="Gene3D" id="1.20.1560.10">
    <property type="entry name" value="ABC transporter type 1, transmembrane domain"/>
    <property type="match status" value="1"/>
</dbReference>
<evidence type="ECO:0000256" key="4">
    <source>
        <dbReference type="ARBA" id="ARBA00022741"/>
    </source>
</evidence>
<dbReference type="EMBL" id="WWEQ01000011">
    <property type="protein sequence ID" value="MYM19162.1"/>
    <property type="molecule type" value="Genomic_DNA"/>
</dbReference>
<dbReference type="SMART" id="SM00382">
    <property type="entry name" value="AAA"/>
    <property type="match status" value="1"/>
</dbReference>
<keyword evidence="7 12" id="KW-0472">Membrane</keyword>
<dbReference type="RefSeq" id="WP_160952598.1">
    <property type="nucleotide sequence ID" value="NZ_WWEQ01000011.1"/>
</dbReference>
<dbReference type="GO" id="GO:0005886">
    <property type="term" value="C:plasma membrane"/>
    <property type="evidence" value="ECO:0007669"/>
    <property type="project" value="UniProtKB-SubCell"/>
</dbReference>
<dbReference type="PROSITE" id="PS00211">
    <property type="entry name" value="ABC_TRANSPORTER_1"/>
    <property type="match status" value="1"/>
</dbReference>
<feature type="transmembrane region" description="Helical" evidence="12">
    <location>
        <begin position="292"/>
        <end position="318"/>
    </location>
</feature>
<evidence type="ECO:0000256" key="8">
    <source>
        <dbReference type="ARBA" id="ARBA00055053"/>
    </source>
</evidence>
<feature type="transmembrane region" description="Helical" evidence="12">
    <location>
        <begin position="215"/>
        <end position="232"/>
    </location>
</feature>
<proteinExistence type="inferred from homology"/>
<evidence type="ECO:0000256" key="7">
    <source>
        <dbReference type="ARBA" id="ARBA00023136"/>
    </source>
</evidence>
<dbReference type="FunFam" id="3.40.50.300:FF:000287">
    <property type="entry name" value="Multidrug ABC transporter ATP-binding protein"/>
    <property type="match status" value="1"/>
</dbReference>
<keyword evidence="3 12" id="KW-0812">Transmembrane</keyword>
<dbReference type="CDD" id="cd18547">
    <property type="entry name" value="ABC_6TM_Tm288_like"/>
    <property type="match status" value="1"/>
</dbReference>
<evidence type="ECO:0000256" key="11">
    <source>
        <dbReference type="SAM" id="MobiDB-lite"/>
    </source>
</evidence>
<comment type="subcellular location">
    <subcellularLocation>
        <location evidence="1">Cell membrane</location>
        <topology evidence="1">Multi-pass membrane protein</topology>
    </subcellularLocation>
</comment>
<reference evidence="15 16" key="1">
    <citation type="submission" date="2020-01" db="EMBL/GenBank/DDBJ databases">
        <authorList>
            <person name="Deng T."/>
        </authorList>
    </citation>
    <scope>NUCLEOTIDE SEQUENCE [LARGE SCALE GENOMIC DNA]</scope>
    <source>
        <strain evidence="15 16">5221</strain>
    </source>
</reference>
<dbReference type="Pfam" id="PF00664">
    <property type="entry name" value="ABC_membrane"/>
    <property type="match status" value="1"/>
</dbReference>
<feature type="region of interest" description="Disordered" evidence="11">
    <location>
        <begin position="628"/>
        <end position="677"/>
    </location>
</feature>
<sequence>MSEDLAPNQRASRLWPTLRRLAREFGPERTPFALTVVAIVTSTVLTIIAPWVLGKATDAVFAGFMSLQMRGGQTKDQAIAELEAQGQGDRAAMLRAMDVVPGAGMDFALIGRLLLVTLAVYVAAQALMWAAGWIGNRLIQRVLLRLRERVEDRIHRVPLSYLDGKQRGDILSRLSNDLDNLSQVLNQSLQQIINSVVMVVGVLAMMFALSWQLALVALATLPLTVLVVALIGRRSQREYAEQWKATGELNAYVEESIGGQQLIQVYGATERTLEGFGAVNERVYRSSLRAQALAGSMMPAMSFVSNLVFVGIAVLGAWRVATGGMTLGSVQAFIQYARQFSQPLSQLGGMAAQLQSAAASAERVFDLLDAPDEAGETGTHPDFAPGAGRIEFADVSFAYAPGTPLIEHLSLVAEPGSTIAIVGSTGAGKTTLVNLLLRFYDVDDGSITFDGIDIRELSRTQLRSPIGMVLQDAWLFEGTIYDNIAYGRAGATREEVLAAARDAYVDRFVHHLPDGYDTVITEAADNISQGERQLITIARAFVSQPRVLVLDEATSSVDTRTEVLVQEAMNRLRAGRTSFVIAHRLSTIRNADLIVVMESGHIVEQGSHDELLDADGRYAQLYESQYAQPAEGADADADSAGPGASPGAGLDTAPGAAPSAGPSAGLGTAGQDSAEAP</sequence>
<feature type="domain" description="ABC transmembrane type-1" evidence="14">
    <location>
        <begin position="33"/>
        <end position="356"/>
    </location>
</feature>
<keyword evidence="4" id="KW-0547">Nucleotide-binding</keyword>
<dbReference type="InterPro" id="IPR027417">
    <property type="entry name" value="P-loop_NTPase"/>
</dbReference>
<keyword evidence="2" id="KW-0813">Transport</keyword>
<keyword evidence="5 15" id="KW-0067">ATP-binding</keyword>
<keyword evidence="6 12" id="KW-1133">Transmembrane helix</keyword>
<dbReference type="GO" id="GO:0005524">
    <property type="term" value="F:ATP binding"/>
    <property type="evidence" value="ECO:0007669"/>
    <property type="project" value="UniProtKB-KW"/>
</dbReference>
<organism evidence="15 16">
    <name type="scientific">Brevibacterium rongguiense</name>
    <dbReference type="NCBI Taxonomy" id="2695267"/>
    <lineage>
        <taxon>Bacteria</taxon>
        <taxon>Bacillati</taxon>
        <taxon>Actinomycetota</taxon>
        <taxon>Actinomycetes</taxon>
        <taxon>Micrococcales</taxon>
        <taxon>Brevibacteriaceae</taxon>
        <taxon>Brevibacterium</taxon>
    </lineage>
</organism>
<accession>A0A6N9H6H2</accession>
<dbReference type="InterPro" id="IPR003593">
    <property type="entry name" value="AAA+_ATPase"/>
</dbReference>
<dbReference type="Gene3D" id="3.40.50.300">
    <property type="entry name" value="P-loop containing nucleotide triphosphate hydrolases"/>
    <property type="match status" value="1"/>
</dbReference>
<dbReference type="AlphaFoldDB" id="A0A6N9H6H2"/>
<evidence type="ECO:0000313" key="16">
    <source>
        <dbReference type="Proteomes" id="UP000469215"/>
    </source>
</evidence>
<dbReference type="InterPro" id="IPR003439">
    <property type="entry name" value="ABC_transporter-like_ATP-bd"/>
</dbReference>
<dbReference type="SUPFAM" id="SSF52540">
    <property type="entry name" value="P-loop containing nucleoside triphosphate hydrolases"/>
    <property type="match status" value="1"/>
</dbReference>
<evidence type="ECO:0000256" key="5">
    <source>
        <dbReference type="ARBA" id="ARBA00022840"/>
    </source>
</evidence>
<evidence type="ECO:0000259" key="14">
    <source>
        <dbReference type="PROSITE" id="PS50929"/>
    </source>
</evidence>
<gene>
    <name evidence="15" type="ORF">GSY69_04040</name>
</gene>
<dbReference type="InterPro" id="IPR036640">
    <property type="entry name" value="ABC1_TM_sf"/>
</dbReference>
<evidence type="ECO:0000259" key="13">
    <source>
        <dbReference type="PROSITE" id="PS50893"/>
    </source>
</evidence>
<dbReference type="InterPro" id="IPR039421">
    <property type="entry name" value="Type_1_exporter"/>
</dbReference>
<dbReference type="GO" id="GO:0015421">
    <property type="term" value="F:ABC-type oligopeptide transporter activity"/>
    <property type="evidence" value="ECO:0007669"/>
    <property type="project" value="TreeGrafter"/>
</dbReference>
<keyword evidence="16" id="KW-1185">Reference proteome</keyword>
<dbReference type="PANTHER" id="PTHR43394">
    <property type="entry name" value="ATP-DEPENDENT PERMEASE MDL1, MITOCHONDRIAL"/>
    <property type="match status" value="1"/>
</dbReference>
<comment type="similarity">
    <text evidence="9">Belongs to the ABC transporter superfamily. Lipid exporter (TC 3.A.1.106) family.</text>
</comment>
<dbReference type="PANTHER" id="PTHR43394:SF1">
    <property type="entry name" value="ATP-BINDING CASSETTE SUB-FAMILY B MEMBER 10, MITOCHONDRIAL"/>
    <property type="match status" value="1"/>
</dbReference>
<evidence type="ECO:0000256" key="2">
    <source>
        <dbReference type="ARBA" id="ARBA00022448"/>
    </source>
</evidence>
<evidence type="ECO:0000256" key="1">
    <source>
        <dbReference type="ARBA" id="ARBA00004651"/>
    </source>
</evidence>
<dbReference type="CDD" id="cd03254">
    <property type="entry name" value="ABCC_Glucan_exporter_like"/>
    <property type="match status" value="1"/>
</dbReference>
<dbReference type="SUPFAM" id="SSF90123">
    <property type="entry name" value="ABC transporter transmembrane region"/>
    <property type="match status" value="1"/>
</dbReference>
<dbReference type="InterPro" id="IPR017871">
    <property type="entry name" value="ABC_transporter-like_CS"/>
</dbReference>
<feature type="transmembrane region" description="Helical" evidence="12">
    <location>
        <begin position="113"/>
        <end position="135"/>
    </location>
</feature>
<protein>
    <recommendedName>
        <fullName evidence="10">Fatty acid ABC transporter ATP-binding/permease protein</fullName>
    </recommendedName>
</protein>
<evidence type="ECO:0000256" key="3">
    <source>
        <dbReference type="ARBA" id="ARBA00022692"/>
    </source>
</evidence>
<feature type="compositionally biased region" description="Low complexity" evidence="11">
    <location>
        <begin position="638"/>
        <end position="670"/>
    </location>
</feature>
<name>A0A6N9H6H2_9MICO</name>
<feature type="domain" description="ABC transporter" evidence="13">
    <location>
        <begin position="390"/>
        <end position="624"/>
    </location>
</feature>
<dbReference type="PROSITE" id="PS50893">
    <property type="entry name" value="ABC_TRANSPORTER_2"/>
    <property type="match status" value="1"/>
</dbReference>
<dbReference type="InterPro" id="IPR011527">
    <property type="entry name" value="ABC1_TM_dom"/>
</dbReference>
<dbReference type="GO" id="GO:0016887">
    <property type="term" value="F:ATP hydrolysis activity"/>
    <property type="evidence" value="ECO:0007669"/>
    <property type="project" value="InterPro"/>
</dbReference>